<dbReference type="OrthoDB" id="9801597at2"/>
<comment type="similarity">
    <text evidence="1">Belongs to the CvfB family.</text>
</comment>
<dbReference type="Gene3D" id="2.40.50.140">
    <property type="entry name" value="Nucleic acid-binding proteins"/>
    <property type="match status" value="2"/>
</dbReference>
<reference evidence="4 5" key="1">
    <citation type="submission" date="2018-09" db="EMBL/GenBank/DDBJ databases">
        <authorList>
            <person name="Wang F."/>
        </authorList>
    </citation>
    <scope>NUCLEOTIDE SEQUENCE [LARGE SCALE GENOMIC DNA]</scope>
    <source>
        <strain evidence="4 5">PLHSC7-2</strain>
    </source>
</reference>
<dbReference type="InterPro" id="IPR012340">
    <property type="entry name" value="NA-bd_OB-fold"/>
</dbReference>
<feature type="domain" description="Conserved virulence factor B first S1" evidence="2">
    <location>
        <begin position="5"/>
        <end position="63"/>
    </location>
</feature>
<organism evidence="4 5">
    <name type="scientific">Motilimonas pumila</name>
    <dbReference type="NCBI Taxonomy" id="2303987"/>
    <lineage>
        <taxon>Bacteria</taxon>
        <taxon>Pseudomonadati</taxon>
        <taxon>Pseudomonadota</taxon>
        <taxon>Gammaproteobacteria</taxon>
        <taxon>Alteromonadales</taxon>
        <taxon>Alteromonadales genera incertae sedis</taxon>
        <taxon>Motilimonas</taxon>
    </lineage>
</organism>
<dbReference type="Proteomes" id="UP000283255">
    <property type="component" value="Unassembled WGS sequence"/>
</dbReference>
<reference evidence="4 5" key="2">
    <citation type="submission" date="2019-01" db="EMBL/GenBank/DDBJ databases">
        <title>Motilimonas pumilus sp. nov., isolated from the gut of sea cucumber (Apostichopus japonicus).</title>
        <authorList>
            <person name="Wang F.-Q."/>
            <person name="Ren L.-H."/>
            <person name="Lin Y.-W."/>
            <person name="Sun G.-H."/>
            <person name="Du Z.-J."/>
            <person name="Zhao J.-X."/>
            <person name="Liu X.-J."/>
            <person name="Liu L.-J."/>
        </authorList>
    </citation>
    <scope>NUCLEOTIDE SEQUENCE [LARGE SCALE GENOMIC DNA]</scope>
    <source>
        <strain evidence="4 5">PLHSC7-2</strain>
    </source>
</reference>
<proteinExistence type="inferred from homology"/>
<sequence length="285" mass="31611">MAQTGVLNQLTVVKQVPFGVYLDAGELGEVLLPSKFVPSDCEPGSQVEVFLYTDSEDMIIATTVKPKAMVGEFAYLPVIDVSRHGAFMDWGLDKDLLVPFNQQRVPMESGRNYVVHIYRDQHSERIAASAKLDRFLDKKTPRFARGDKVSVLIAQRTDLGYKAVVNNAFWGVIYNNEVFKPIRVGQKHTAYIKQVREDGRIDISLQPGQQAQMDDVSQAILNHLEAHDGVSSLNDKSDPAVISKVFGVSKGVFKRAIGGLFKAGLIEISKQGIRLVQDNAESDFD</sequence>
<gene>
    <name evidence="4" type="ORF">D1Z90_08990</name>
</gene>
<evidence type="ECO:0000313" key="5">
    <source>
        <dbReference type="Proteomes" id="UP000283255"/>
    </source>
</evidence>
<feature type="domain" description="Conserved virulence factor B-like winged helix" evidence="3">
    <location>
        <begin position="218"/>
        <end position="275"/>
    </location>
</feature>
<dbReference type="PANTHER" id="PTHR37296:SF1">
    <property type="entry name" value="CONSERVED VIRULENCE FACTOR B"/>
    <property type="match status" value="1"/>
</dbReference>
<comment type="caution">
    <text evidence="4">The sequence shown here is derived from an EMBL/GenBank/DDBJ whole genome shotgun (WGS) entry which is preliminary data.</text>
</comment>
<dbReference type="InterPro" id="IPR036388">
    <property type="entry name" value="WH-like_DNA-bd_sf"/>
</dbReference>
<dbReference type="Gene3D" id="1.10.10.10">
    <property type="entry name" value="Winged helix-like DNA-binding domain superfamily/Winged helix DNA-binding domain"/>
    <property type="match status" value="1"/>
</dbReference>
<evidence type="ECO:0000259" key="2">
    <source>
        <dbReference type="Pfam" id="PF13509"/>
    </source>
</evidence>
<accession>A0A418YFN6</accession>
<protein>
    <submittedName>
        <fullName evidence="4">GntR family transcriptional regulator</fullName>
    </submittedName>
</protein>
<dbReference type="PIRSF" id="PIRSF012524">
    <property type="entry name" value="YitL_S1"/>
    <property type="match status" value="1"/>
</dbReference>
<evidence type="ECO:0000256" key="1">
    <source>
        <dbReference type="PIRNR" id="PIRNR012524"/>
    </source>
</evidence>
<dbReference type="PANTHER" id="PTHR37296">
    <property type="entry name" value="CONSERVED VIRULENCE FACTOR B"/>
    <property type="match status" value="1"/>
</dbReference>
<evidence type="ECO:0000313" key="4">
    <source>
        <dbReference type="EMBL" id="RJG48192.1"/>
    </source>
</evidence>
<keyword evidence="5" id="KW-1185">Reference proteome</keyword>
<evidence type="ECO:0000259" key="3">
    <source>
        <dbReference type="Pfam" id="PF17783"/>
    </source>
</evidence>
<dbReference type="RefSeq" id="WP_119910418.1">
    <property type="nucleotide sequence ID" value="NZ_QZCH01000009.1"/>
</dbReference>
<dbReference type="AlphaFoldDB" id="A0A418YFN6"/>
<dbReference type="Pfam" id="PF17783">
    <property type="entry name" value="WHD_CvfB"/>
    <property type="match status" value="1"/>
</dbReference>
<dbReference type="Pfam" id="PF13509">
    <property type="entry name" value="S1_2"/>
    <property type="match status" value="1"/>
</dbReference>
<dbReference type="EMBL" id="QZCH01000009">
    <property type="protein sequence ID" value="RJG48192.1"/>
    <property type="molecule type" value="Genomic_DNA"/>
</dbReference>
<dbReference type="InterPro" id="IPR040764">
    <property type="entry name" value="CvfB_WH"/>
</dbReference>
<name>A0A418YFN6_9GAMM</name>
<dbReference type="InterPro" id="IPR014464">
    <property type="entry name" value="CvfB_fam"/>
</dbReference>
<dbReference type="InterPro" id="IPR039566">
    <property type="entry name" value="CvfB_S1_st"/>
</dbReference>